<dbReference type="SUPFAM" id="SSF52540">
    <property type="entry name" value="P-loop containing nucleoside triphosphate hydrolases"/>
    <property type="match status" value="1"/>
</dbReference>
<dbReference type="CDD" id="cd00009">
    <property type="entry name" value="AAA"/>
    <property type="match status" value="1"/>
</dbReference>
<keyword evidence="2" id="KW-0732">Signal</keyword>
<proteinExistence type="inferred from homology"/>
<dbReference type="GO" id="GO:0005524">
    <property type="term" value="F:ATP binding"/>
    <property type="evidence" value="ECO:0007669"/>
    <property type="project" value="InterPro"/>
</dbReference>
<dbReference type="AlphaFoldDB" id="A0A6P7GIC1"/>
<dbReference type="EnsemblMetazoa" id="XM_028293678.2">
    <property type="protein sequence ID" value="XP_028149479.1"/>
    <property type="gene ID" value="LOC114342875"/>
</dbReference>
<dbReference type="GO" id="GO:0016887">
    <property type="term" value="F:ATP hydrolysis activity"/>
    <property type="evidence" value="ECO:0007669"/>
    <property type="project" value="InterPro"/>
</dbReference>
<evidence type="ECO:0000256" key="2">
    <source>
        <dbReference type="SAM" id="SignalP"/>
    </source>
</evidence>
<reference evidence="5" key="1">
    <citation type="submission" date="2025-04" db="UniProtKB">
        <authorList>
            <consortium name="RefSeq"/>
        </authorList>
    </citation>
    <scope>IDENTIFICATION</scope>
    <source>
        <tissue evidence="5">Whole insect</tissue>
    </source>
</reference>
<accession>A0A6P7GIC1</accession>
<dbReference type="InParanoid" id="A0A6P7GIC1"/>
<evidence type="ECO:0000313" key="5">
    <source>
        <dbReference type="RefSeq" id="XP_028149479.1"/>
    </source>
</evidence>
<evidence type="ECO:0000256" key="1">
    <source>
        <dbReference type="ARBA" id="ARBA00006235"/>
    </source>
</evidence>
<dbReference type="InterPro" id="IPR010448">
    <property type="entry name" value="Torsin"/>
</dbReference>
<evidence type="ECO:0000313" key="3">
    <source>
        <dbReference type="EnsemblMetazoa" id="XP_028149479.1"/>
    </source>
</evidence>
<dbReference type="PANTHER" id="PTHR10760:SF2">
    <property type="entry name" value="LD13476P-RELATED"/>
    <property type="match status" value="1"/>
</dbReference>
<dbReference type="GO" id="GO:0071218">
    <property type="term" value="P:cellular response to misfolded protein"/>
    <property type="evidence" value="ECO:0007669"/>
    <property type="project" value="TreeGrafter"/>
</dbReference>
<dbReference type="InterPro" id="IPR027417">
    <property type="entry name" value="P-loop_NTPase"/>
</dbReference>
<feature type="chain" id="PRO_5027708946" evidence="2">
    <location>
        <begin position="18"/>
        <end position="553"/>
    </location>
</feature>
<evidence type="ECO:0000313" key="4">
    <source>
        <dbReference type="Proteomes" id="UP001652700"/>
    </source>
</evidence>
<dbReference type="OrthoDB" id="19623at2759"/>
<dbReference type="Gene3D" id="3.40.50.300">
    <property type="entry name" value="P-loop containing nucleotide triphosphate hydrolases"/>
    <property type="match status" value="1"/>
</dbReference>
<dbReference type="GO" id="GO:0012505">
    <property type="term" value="C:endomembrane system"/>
    <property type="evidence" value="ECO:0007669"/>
    <property type="project" value="UniProtKB-ARBA"/>
</dbReference>
<comment type="similarity">
    <text evidence="1">Belongs to the ClpA/ClpB family. Torsin subfamily.</text>
</comment>
<dbReference type="Pfam" id="PF06309">
    <property type="entry name" value="Torsin"/>
    <property type="match status" value="1"/>
</dbReference>
<gene>
    <name evidence="5" type="primary">LOC114342875</name>
</gene>
<feature type="signal peptide" evidence="2">
    <location>
        <begin position="1"/>
        <end position="17"/>
    </location>
</feature>
<dbReference type="RefSeq" id="XP_028149479.1">
    <property type="nucleotide sequence ID" value="XM_028293678.1"/>
</dbReference>
<dbReference type="KEGG" id="dvv:114342875"/>
<reference evidence="3" key="2">
    <citation type="submission" date="2025-05" db="UniProtKB">
        <authorList>
            <consortium name="EnsemblMetazoa"/>
        </authorList>
    </citation>
    <scope>IDENTIFICATION</scope>
</reference>
<dbReference type="PANTHER" id="PTHR10760">
    <property type="entry name" value="TORSIN"/>
    <property type="match status" value="1"/>
</dbReference>
<keyword evidence="4" id="KW-1185">Reference proteome</keyword>
<dbReference type="FunCoup" id="A0A6P7GIC1">
    <property type="interactions" value="1061"/>
</dbReference>
<dbReference type="GO" id="GO:0005737">
    <property type="term" value="C:cytoplasm"/>
    <property type="evidence" value="ECO:0007669"/>
    <property type="project" value="UniProtKB-ARBA"/>
</dbReference>
<protein>
    <submittedName>
        <fullName evidence="5">Torsin-1B-like isoform X1</fullName>
    </submittedName>
</protein>
<organism evidence="5">
    <name type="scientific">Diabrotica virgifera virgifera</name>
    <name type="common">western corn rootworm</name>
    <dbReference type="NCBI Taxonomy" id="50390"/>
    <lineage>
        <taxon>Eukaryota</taxon>
        <taxon>Metazoa</taxon>
        <taxon>Ecdysozoa</taxon>
        <taxon>Arthropoda</taxon>
        <taxon>Hexapoda</taxon>
        <taxon>Insecta</taxon>
        <taxon>Pterygota</taxon>
        <taxon>Neoptera</taxon>
        <taxon>Endopterygota</taxon>
        <taxon>Coleoptera</taxon>
        <taxon>Polyphaga</taxon>
        <taxon>Cucujiformia</taxon>
        <taxon>Chrysomeloidea</taxon>
        <taxon>Chrysomelidae</taxon>
        <taxon>Galerucinae</taxon>
        <taxon>Diabroticina</taxon>
        <taxon>Diabroticites</taxon>
        <taxon>Diabrotica</taxon>
    </lineage>
</organism>
<dbReference type="GeneID" id="114342875"/>
<sequence length="553" mass="63854">MLKVILLLLIYVQFSLCWNLDVRCLYADCDESNSNTQNFNIGEKLQTYNPYCLVFDCKKENTNSENPNDDPTPGIEPEHDSEIVNRFKKYNPYCLVFDCKEDKLNAENDNSYTKSEPDTSSNQDKGLYCSLFDCEEVNGGNENKEVKSKSKWNPYCWFNECDRFNEDSETGQVQFWQYDYWANKDKEGSSKSWTDRFYCSFKDCSKETDDSDNIESRFTISGMYNSAKDYLNAAKPQDVVADNIFSSEISPYCWFTECCNSNTIPGDIQKLSLLLKTKLYGQPLASTVIDAISPHWNSNHPSRKALVLSLHGPIGTGKNYISEMIAQSLFKLGVQSKYVHYFSGRLHFNQGGNSDVYKQNLYSWLKGNVTSCSKQLFIFHDADNMPEELLNSILPMLDYREKVDGADYRNTIFMFLSNSGSQLIVDKLNDLYNQNKTRADVELEDFEKVIVKDIFNHQGGFYHSDTISHNLIDHYIPLLPMEREHVADCIIDQFKERNVNSPTEEHVTSILNSMSWVQTEHFEYSLTGCKAVGSKVRKLWEKYYRPTQENADL</sequence>
<name>A0A6P7GIC1_DIAVI</name>
<dbReference type="Proteomes" id="UP001652700">
    <property type="component" value="Unplaced"/>
</dbReference>